<name>A0A853PYK0_BACFG</name>
<keyword evidence="2" id="KW-0732">Signal</keyword>
<accession>A0A853PYK0</accession>
<protein>
    <recommendedName>
        <fullName evidence="5">Tetratricopeptide repeat protein</fullName>
    </recommendedName>
</protein>
<evidence type="ECO:0008006" key="5">
    <source>
        <dbReference type="Google" id="ProtNLM"/>
    </source>
</evidence>
<feature type="chain" id="PRO_5032315898" description="Tetratricopeptide repeat protein" evidence="2">
    <location>
        <begin position="24"/>
        <end position="230"/>
    </location>
</feature>
<dbReference type="InterPro" id="IPR011990">
    <property type="entry name" value="TPR-like_helical_dom_sf"/>
</dbReference>
<keyword evidence="1" id="KW-0802">TPR repeat</keyword>
<dbReference type="Proteomes" id="UP000093197">
    <property type="component" value="Unassembled WGS sequence"/>
</dbReference>
<feature type="repeat" description="TPR" evidence="1">
    <location>
        <begin position="76"/>
        <end position="109"/>
    </location>
</feature>
<reference evidence="3 4" key="1">
    <citation type="journal article" date="2016" name="PLoS ONE">
        <title>Genomic Diversity of Enterotoxigenic Strains of Bacteroides fragilis.</title>
        <authorList>
            <person name="Pierce J.V."/>
            <person name="Bernstein H.D."/>
        </authorList>
    </citation>
    <scope>NUCLEOTIDE SEQUENCE [LARGE SCALE GENOMIC DNA]</scope>
    <source>
        <strain evidence="3 4">20793-3</strain>
    </source>
</reference>
<organism evidence="3 4">
    <name type="scientific">Bacteroides fragilis</name>
    <dbReference type="NCBI Taxonomy" id="817"/>
    <lineage>
        <taxon>Bacteria</taxon>
        <taxon>Pseudomonadati</taxon>
        <taxon>Bacteroidota</taxon>
        <taxon>Bacteroidia</taxon>
        <taxon>Bacteroidales</taxon>
        <taxon>Bacteroidaceae</taxon>
        <taxon>Bacteroides</taxon>
    </lineage>
</organism>
<dbReference type="AlphaFoldDB" id="A0A853PYK0"/>
<gene>
    <name evidence="3" type="ORF">AC094_06820</name>
</gene>
<evidence type="ECO:0000256" key="1">
    <source>
        <dbReference type="PROSITE-ProRule" id="PRU00339"/>
    </source>
</evidence>
<sequence>MKKMKTLTLFLSLLFSFPFVLSAQMVGETLQKVSAALDNRQWDQAVTLFRQAVNTNVEKAEMFYWTGVDKSLEVSSRMGRELAAYYKKSRSYDKAYLFYKELLQKSPNDINCLVSCAEMEVCRGRESEALETYRKVLSLDADNLAANIFIGNYLYLKAEREKKQLEADYKKISAPTRMQYARYRDGLSRVMSTGYGKAREYLQKVISQFPSTEAQKTLERIKLIEKEVNR</sequence>
<dbReference type="Gene3D" id="1.25.40.10">
    <property type="entry name" value="Tetratricopeptide repeat domain"/>
    <property type="match status" value="1"/>
</dbReference>
<evidence type="ECO:0000256" key="2">
    <source>
        <dbReference type="SAM" id="SignalP"/>
    </source>
</evidence>
<proteinExistence type="predicted"/>
<comment type="caution">
    <text evidence="3">The sequence shown here is derived from an EMBL/GenBank/DDBJ whole genome shotgun (WGS) entry which is preliminary data.</text>
</comment>
<dbReference type="PROSITE" id="PS50005">
    <property type="entry name" value="TPR"/>
    <property type="match status" value="1"/>
</dbReference>
<evidence type="ECO:0000313" key="4">
    <source>
        <dbReference type="Proteomes" id="UP000093197"/>
    </source>
</evidence>
<feature type="signal peptide" evidence="2">
    <location>
        <begin position="1"/>
        <end position="23"/>
    </location>
</feature>
<dbReference type="SUPFAM" id="SSF48452">
    <property type="entry name" value="TPR-like"/>
    <property type="match status" value="1"/>
</dbReference>
<dbReference type="EMBL" id="LIDT01000009">
    <property type="protein sequence ID" value="OCR34873.1"/>
    <property type="molecule type" value="Genomic_DNA"/>
</dbReference>
<dbReference type="InterPro" id="IPR019734">
    <property type="entry name" value="TPR_rpt"/>
</dbReference>
<evidence type="ECO:0000313" key="3">
    <source>
        <dbReference type="EMBL" id="OCR34873.1"/>
    </source>
</evidence>